<comment type="subcellular location">
    <subcellularLocation>
        <location evidence="1 11">Cytoplasm</location>
    </subcellularLocation>
</comment>
<dbReference type="InterPro" id="IPR043135">
    <property type="entry name" value="Fur_C"/>
</dbReference>
<keyword evidence="13" id="KW-1185">Reference proteome</keyword>
<evidence type="ECO:0000256" key="5">
    <source>
        <dbReference type="ARBA" id="ARBA00022723"/>
    </source>
</evidence>
<evidence type="ECO:0000256" key="9">
    <source>
        <dbReference type="ARBA" id="ARBA00023125"/>
    </source>
</evidence>
<keyword evidence="4 11" id="KW-0678">Repressor</keyword>
<keyword evidence="5 11" id="KW-0479">Metal-binding</keyword>
<evidence type="ECO:0000256" key="3">
    <source>
        <dbReference type="ARBA" id="ARBA00022490"/>
    </source>
</evidence>
<evidence type="ECO:0000256" key="11">
    <source>
        <dbReference type="RuleBase" id="RU364037"/>
    </source>
</evidence>
<evidence type="ECO:0000256" key="4">
    <source>
        <dbReference type="ARBA" id="ARBA00022491"/>
    </source>
</evidence>
<dbReference type="SUPFAM" id="SSF46785">
    <property type="entry name" value="Winged helix' DNA-binding domain"/>
    <property type="match status" value="1"/>
</dbReference>
<sequence length="156" mass="16252">MLATPVPSEDLIRAAGMRVTRQRVAVLDAVTARPHASAAAVLESVTRALPGVSHQAVYDCLGHLTVAGLLRRVTMDGGPALYETRTRDNHHHLVCRSCGLVVDVDCAVGAAPCLQPSHSAGFVIDEAEVIYRGQCAQCAAAATPSSTPVSDEVGEA</sequence>
<evidence type="ECO:0000256" key="7">
    <source>
        <dbReference type="ARBA" id="ARBA00023004"/>
    </source>
</evidence>
<evidence type="ECO:0000256" key="2">
    <source>
        <dbReference type="ARBA" id="ARBA00007957"/>
    </source>
</evidence>
<name>A0ABW4U298_9SPHN</name>
<comment type="caution">
    <text evidence="12">The sequence shown here is derived from an EMBL/GenBank/DDBJ whole genome shotgun (WGS) entry which is preliminary data.</text>
</comment>
<keyword evidence="6 11" id="KW-0862">Zinc</keyword>
<evidence type="ECO:0000256" key="1">
    <source>
        <dbReference type="ARBA" id="ARBA00004496"/>
    </source>
</evidence>
<evidence type="ECO:0000256" key="8">
    <source>
        <dbReference type="ARBA" id="ARBA00023015"/>
    </source>
</evidence>
<dbReference type="CDD" id="cd07153">
    <property type="entry name" value="Fur_like"/>
    <property type="match status" value="1"/>
</dbReference>
<dbReference type="Pfam" id="PF01475">
    <property type="entry name" value="FUR"/>
    <property type="match status" value="1"/>
</dbReference>
<dbReference type="Gene3D" id="3.30.1490.190">
    <property type="match status" value="1"/>
</dbReference>
<keyword evidence="8 11" id="KW-0805">Transcription regulation</keyword>
<dbReference type="InterPro" id="IPR002481">
    <property type="entry name" value="FUR"/>
</dbReference>
<evidence type="ECO:0000313" key="12">
    <source>
        <dbReference type="EMBL" id="MFD1951709.1"/>
    </source>
</evidence>
<comment type="similarity">
    <text evidence="2 11">Belongs to the Fur family.</text>
</comment>
<dbReference type="PANTHER" id="PTHR33202:SF18">
    <property type="entry name" value="TRANSCRIPTIONAL REGULATOR FURA"/>
    <property type="match status" value="1"/>
</dbReference>
<dbReference type="InterPro" id="IPR036390">
    <property type="entry name" value="WH_DNA-bd_sf"/>
</dbReference>
<proteinExistence type="inferred from homology"/>
<evidence type="ECO:0000256" key="10">
    <source>
        <dbReference type="ARBA" id="ARBA00023163"/>
    </source>
</evidence>
<protein>
    <recommendedName>
        <fullName evidence="11">Ferric uptake regulation protein</fullName>
    </recommendedName>
</protein>
<evidence type="ECO:0000313" key="13">
    <source>
        <dbReference type="Proteomes" id="UP001597400"/>
    </source>
</evidence>
<reference evidence="13" key="1">
    <citation type="journal article" date="2019" name="Int. J. Syst. Evol. Microbiol.">
        <title>The Global Catalogue of Microorganisms (GCM) 10K type strain sequencing project: providing services to taxonomists for standard genome sequencing and annotation.</title>
        <authorList>
            <consortium name="The Broad Institute Genomics Platform"/>
            <consortium name="The Broad Institute Genome Sequencing Center for Infectious Disease"/>
            <person name="Wu L."/>
            <person name="Ma J."/>
        </authorList>
    </citation>
    <scope>NUCLEOTIDE SEQUENCE [LARGE SCALE GENOMIC DNA]</scope>
    <source>
        <strain evidence="13">CGMCC 1.12702</strain>
    </source>
</reference>
<dbReference type="Gene3D" id="1.10.10.10">
    <property type="entry name" value="Winged helix-like DNA-binding domain superfamily/Winged helix DNA-binding domain"/>
    <property type="match status" value="1"/>
</dbReference>
<dbReference type="EMBL" id="JBHUGS010000003">
    <property type="protein sequence ID" value="MFD1951709.1"/>
    <property type="molecule type" value="Genomic_DNA"/>
</dbReference>
<organism evidence="12 13">
    <name type="scientific">Sphingomonas arantia</name>
    <dbReference type="NCBI Taxonomy" id="1460676"/>
    <lineage>
        <taxon>Bacteria</taxon>
        <taxon>Pseudomonadati</taxon>
        <taxon>Pseudomonadota</taxon>
        <taxon>Alphaproteobacteria</taxon>
        <taxon>Sphingomonadales</taxon>
        <taxon>Sphingomonadaceae</taxon>
        <taxon>Sphingomonas</taxon>
    </lineage>
</organism>
<dbReference type="Proteomes" id="UP001597400">
    <property type="component" value="Unassembled WGS sequence"/>
</dbReference>
<comment type="subunit">
    <text evidence="11">Homodimer.</text>
</comment>
<keyword evidence="3 11" id="KW-0963">Cytoplasm</keyword>
<keyword evidence="9 11" id="KW-0238">DNA-binding</keyword>
<dbReference type="InterPro" id="IPR036388">
    <property type="entry name" value="WH-like_DNA-bd_sf"/>
</dbReference>
<accession>A0ABW4U298</accession>
<keyword evidence="7 11" id="KW-0408">Iron</keyword>
<gene>
    <name evidence="11" type="primary">fur</name>
    <name evidence="12" type="ORF">ACFSGX_13115</name>
</gene>
<dbReference type="PANTHER" id="PTHR33202">
    <property type="entry name" value="ZINC UPTAKE REGULATION PROTEIN"/>
    <property type="match status" value="1"/>
</dbReference>
<evidence type="ECO:0000256" key="6">
    <source>
        <dbReference type="ARBA" id="ARBA00022833"/>
    </source>
</evidence>
<keyword evidence="10 11" id="KW-0804">Transcription</keyword>
<dbReference type="RefSeq" id="WP_380930554.1">
    <property type="nucleotide sequence ID" value="NZ_JBHUGS010000003.1"/>
</dbReference>